<dbReference type="Gene3D" id="1.10.10.10">
    <property type="entry name" value="Winged helix-like DNA-binding domain superfamily/Winged helix DNA-binding domain"/>
    <property type="match status" value="1"/>
</dbReference>
<dbReference type="PROSITE" id="PS00715">
    <property type="entry name" value="SIGMA70_1"/>
    <property type="match status" value="1"/>
</dbReference>
<dbReference type="InterPro" id="IPR000943">
    <property type="entry name" value="RNA_pol_sigma70"/>
</dbReference>
<dbReference type="PIRSF" id="PIRSF002939">
    <property type="entry name" value="RNA_polymerase_sigma-H_factor"/>
    <property type="match status" value="1"/>
</dbReference>
<name>A0ABU6MHW9_9BACI</name>
<dbReference type="InterPro" id="IPR036388">
    <property type="entry name" value="WH-like_DNA-bd_sf"/>
</dbReference>
<keyword evidence="7" id="KW-1185">Reference proteome</keyword>
<dbReference type="PANTHER" id="PTHR30385:SF1">
    <property type="entry name" value="RNA POLYMERASE SIGMA-H FACTOR"/>
    <property type="match status" value="1"/>
</dbReference>
<keyword evidence="1" id="KW-0805">Transcription regulation</keyword>
<evidence type="ECO:0000313" key="6">
    <source>
        <dbReference type="EMBL" id="MED1203992.1"/>
    </source>
</evidence>
<evidence type="ECO:0000313" key="7">
    <source>
        <dbReference type="Proteomes" id="UP001341444"/>
    </source>
</evidence>
<keyword evidence="3" id="KW-0238">DNA-binding</keyword>
<evidence type="ECO:0000256" key="4">
    <source>
        <dbReference type="ARBA" id="ARBA00023163"/>
    </source>
</evidence>
<organism evidence="6 7">
    <name type="scientific">Heyndrickxia acidicola</name>
    <dbReference type="NCBI Taxonomy" id="209389"/>
    <lineage>
        <taxon>Bacteria</taxon>
        <taxon>Bacillati</taxon>
        <taxon>Bacillota</taxon>
        <taxon>Bacilli</taxon>
        <taxon>Bacillales</taxon>
        <taxon>Bacillaceae</taxon>
        <taxon>Heyndrickxia</taxon>
    </lineage>
</organism>
<dbReference type="PANTHER" id="PTHR30385">
    <property type="entry name" value="SIGMA FACTOR F FLAGELLAR"/>
    <property type="match status" value="1"/>
</dbReference>
<evidence type="ECO:0000259" key="5">
    <source>
        <dbReference type="PROSITE" id="PS00715"/>
    </source>
</evidence>
<dbReference type="SUPFAM" id="SSF88946">
    <property type="entry name" value="Sigma2 domain of RNA polymerase sigma factors"/>
    <property type="match status" value="1"/>
</dbReference>
<keyword evidence="4" id="KW-0804">Transcription</keyword>
<protein>
    <submittedName>
        <fullName evidence="6">RNA polymerase sporulation sigma factor SigH</fullName>
    </submittedName>
</protein>
<dbReference type="InterPro" id="IPR013324">
    <property type="entry name" value="RNA_pol_sigma_r3/r4-like"/>
</dbReference>
<proteinExistence type="predicted"/>
<dbReference type="SUPFAM" id="SSF88659">
    <property type="entry name" value="Sigma3 and sigma4 domains of RNA polymerase sigma factors"/>
    <property type="match status" value="1"/>
</dbReference>
<dbReference type="Pfam" id="PF08281">
    <property type="entry name" value="Sigma70_r4_2"/>
    <property type="match status" value="1"/>
</dbReference>
<dbReference type="NCBIfam" id="NF006148">
    <property type="entry name" value="PRK08295.1-5"/>
    <property type="match status" value="1"/>
</dbReference>
<reference evidence="6 7" key="1">
    <citation type="submission" date="2023-03" db="EMBL/GenBank/DDBJ databases">
        <title>Bacillus Genome Sequencing.</title>
        <authorList>
            <person name="Dunlap C."/>
        </authorList>
    </citation>
    <scope>NUCLEOTIDE SEQUENCE [LARGE SCALE GENOMIC DNA]</scope>
    <source>
        <strain evidence="6 7">B-23453</strain>
    </source>
</reference>
<dbReference type="InterPro" id="IPR007627">
    <property type="entry name" value="RNA_pol_sigma70_r2"/>
</dbReference>
<sequence>MKIEIGRIQAANPAGLEDEVLVKRFRKGDGEALNFLLHRYQRLVRAMSSRYFLRGADREDIFQEGMLGLYKAIRDFKEEKGASFKSFASLCINRQLITAVKISTRQKHAPLNTSISLNKPLNEEDKDCTLLDIIPGDNGLGPEEMIIGQERANDLAGKIISMLSGLERKVLALYLDGLTYEEMSEHLKQPLKAIDNALQRVKRKLSRFMEEKKSPHMLKHVFESPAREKLFSS</sequence>
<dbReference type="NCBIfam" id="TIGR02937">
    <property type="entry name" value="sigma70-ECF"/>
    <property type="match status" value="1"/>
</dbReference>
<comment type="caution">
    <text evidence="6">The sequence shown here is derived from an EMBL/GenBank/DDBJ whole genome shotgun (WGS) entry which is preliminary data.</text>
</comment>
<dbReference type="Pfam" id="PF04542">
    <property type="entry name" value="Sigma70_r2"/>
    <property type="match status" value="1"/>
</dbReference>
<dbReference type="Proteomes" id="UP001341444">
    <property type="component" value="Unassembled WGS sequence"/>
</dbReference>
<dbReference type="InterPro" id="IPR013249">
    <property type="entry name" value="RNA_pol_sigma70_r4_t2"/>
</dbReference>
<dbReference type="NCBIfam" id="NF006147">
    <property type="entry name" value="PRK08295.1-4"/>
    <property type="match status" value="1"/>
</dbReference>
<dbReference type="NCBIfam" id="NF006145">
    <property type="entry name" value="PRK08295.1-2"/>
    <property type="match status" value="1"/>
</dbReference>
<dbReference type="InterPro" id="IPR016371">
    <property type="entry name" value="RNA_pol_sigma-H_factor"/>
</dbReference>
<dbReference type="EMBL" id="JARMAB010000019">
    <property type="protein sequence ID" value="MED1203992.1"/>
    <property type="molecule type" value="Genomic_DNA"/>
</dbReference>
<evidence type="ECO:0000256" key="2">
    <source>
        <dbReference type="ARBA" id="ARBA00023082"/>
    </source>
</evidence>
<keyword evidence="2" id="KW-0731">Sigma factor</keyword>
<dbReference type="InterPro" id="IPR014284">
    <property type="entry name" value="RNA_pol_sigma-70_dom"/>
</dbReference>
<accession>A0ABU6MHW9</accession>
<feature type="domain" description="RNA polymerase sigma-70" evidence="5">
    <location>
        <begin position="60"/>
        <end position="73"/>
    </location>
</feature>
<dbReference type="InterPro" id="IPR013325">
    <property type="entry name" value="RNA_pol_sigma_r2"/>
</dbReference>
<gene>
    <name evidence="6" type="primary">sigH</name>
    <name evidence="6" type="ORF">P4T90_13115</name>
</gene>
<evidence type="ECO:0000256" key="3">
    <source>
        <dbReference type="ARBA" id="ARBA00023125"/>
    </source>
</evidence>
<evidence type="ECO:0000256" key="1">
    <source>
        <dbReference type="ARBA" id="ARBA00023015"/>
    </source>
</evidence>
<dbReference type="Gene3D" id="1.20.120.1810">
    <property type="match status" value="1"/>
</dbReference>